<evidence type="ECO:0000256" key="1">
    <source>
        <dbReference type="ARBA" id="ARBA00004123"/>
    </source>
</evidence>
<evidence type="ECO:0000313" key="6">
    <source>
        <dbReference type="EMBL" id="KIK02103.1"/>
    </source>
</evidence>
<organism evidence="6 7">
    <name type="scientific">Laccaria amethystina LaAM-08-1</name>
    <dbReference type="NCBI Taxonomy" id="1095629"/>
    <lineage>
        <taxon>Eukaryota</taxon>
        <taxon>Fungi</taxon>
        <taxon>Dikarya</taxon>
        <taxon>Basidiomycota</taxon>
        <taxon>Agaricomycotina</taxon>
        <taxon>Agaricomycetes</taxon>
        <taxon>Agaricomycetidae</taxon>
        <taxon>Agaricales</taxon>
        <taxon>Agaricineae</taxon>
        <taxon>Hydnangiaceae</taxon>
        <taxon>Laccaria</taxon>
    </lineage>
</organism>
<dbReference type="InterPro" id="IPR001494">
    <property type="entry name" value="Importin-beta_N"/>
</dbReference>
<name>A0A0C9Y218_9AGAR</name>
<accession>A0A0C9Y218</accession>
<evidence type="ECO:0000256" key="3">
    <source>
        <dbReference type="ARBA" id="ARBA00022927"/>
    </source>
</evidence>
<dbReference type="InterPro" id="IPR016024">
    <property type="entry name" value="ARM-type_fold"/>
</dbReference>
<dbReference type="EMBL" id="KN838597">
    <property type="protein sequence ID" value="KIK02103.1"/>
    <property type="molecule type" value="Genomic_DNA"/>
</dbReference>
<protein>
    <submittedName>
        <fullName evidence="6">Unplaced genomic scaffold K443scaffold_62, whole genome shotgun sequence</fullName>
    </submittedName>
</protein>
<dbReference type="GO" id="GO:0005829">
    <property type="term" value="C:cytosol"/>
    <property type="evidence" value="ECO:0007669"/>
    <property type="project" value="TreeGrafter"/>
</dbReference>
<reference evidence="7" key="2">
    <citation type="submission" date="2015-01" db="EMBL/GenBank/DDBJ databases">
        <title>Evolutionary Origins and Diversification of the Mycorrhizal Mutualists.</title>
        <authorList>
            <consortium name="DOE Joint Genome Institute"/>
            <consortium name="Mycorrhizal Genomics Consortium"/>
            <person name="Kohler A."/>
            <person name="Kuo A."/>
            <person name="Nagy L.G."/>
            <person name="Floudas D."/>
            <person name="Copeland A."/>
            <person name="Barry K.W."/>
            <person name="Cichocki N."/>
            <person name="Veneault-Fourrey C."/>
            <person name="LaButti K."/>
            <person name="Lindquist E.A."/>
            <person name="Lipzen A."/>
            <person name="Lundell T."/>
            <person name="Morin E."/>
            <person name="Murat C."/>
            <person name="Riley R."/>
            <person name="Ohm R."/>
            <person name="Sun H."/>
            <person name="Tunlid A."/>
            <person name="Henrissat B."/>
            <person name="Grigoriev I.V."/>
            <person name="Hibbett D.S."/>
            <person name="Martin F."/>
        </authorList>
    </citation>
    <scope>NUCLEOTIDE SEQUENCE [LARGE SCALE GENOMIC DNA]</scope>
    <source>
        <strain evidence="7">LaAM-08-1</strain>
    </source>
</reference>
<dbReference type="PANTHER" id="PTHR10997">
    <property type="entry name" value="IMPORTIN-7, 8, 11"/>
    <property type="match status" value="1"/>
</dbReference>
<dbReference type="InterPro" id="IPR011989">
    <property type="entry name" value="ARM-like"/>
</dbReference>
<dbReference type="AlphaFoldDB" id="A0A0C9Y218"/>
<sequence length="1038" mass="113926">MAHTAQIAECLTLTLNPDTNTRIAAELKLAEYFASPDAGLSISQLILAQSADIPLRQITSIALRKYVKERWSPFFSSFKGSAPPVEIKAQIRNAVFQGLSDKDRKIRSLCAHTLSSIANCDWPDEYPELLNSLIGLLSSGSPDSVHGAMQVFTEFIKSDLTEDQILPVLRQLLPVLLNILGSTETHSAPTRSRTVSVFRQCVTALFMVKDQHPQAVKEAIASVLPVWLDAFKVLLDIDPLQDVAQANNWDGLTVRIQVFKTLDAIHSSFPRALISYLHGFLAASLNHIQGLYPTFAHYYLSAVDTAPRTSEDEAVELPQLICPIFDFVASVMRGGKARDWLEGANLSGLVTTVFNLVQMTDDDEATWAENANAFVAQEEDETQSYSVRVAGFDLLGCLIDRAPAQITRTFQTATERVIQTSHHAREAGQQNWWRPLEAALAAVGSQSESVLDCIEDEHDSGRGKPIDIEYLLTNVIPSILNVSEHPFLQGRGFVFASQYAKLLPLDSAGQYLDAAIQVVEATEAGIPVKISAVKAVHNFFQAGDDSVLVPFAPRIAKDLGPFMLLTSEDTLSLVLETLSVVIEVDQGRWLTHDLADSLVVAVLEVWHKNNKDPIFISILTDILATLASSPTPGIYETVVKRALPLLTNAIVAAKPEESWIAGSAIELVSSLVKGSPESGLGEGFFPLLAPGLFKCLSEAEDRDILQNGIACLTIIIRKDCKQLLSWNGSDGRSGLDYVLSLVAKMLESQDESGGLAIGDLIIHLFRRAGGAVLSVLPQLLQAMISRMTDAQTATFLQSLIIPFAFLINNQRDTVLELLESMNIDNRSGLDILVQTWCENAETFQGFWPSRISTLALTQLFVSGRPSLQNLMVKGDIIIKPETKNVIMTRSKTKKTPHEFTSVPFPVKALKIIIHDLQSGGDAATISAQGNTVEDVDSDDGDEDWTEEEKLHQGFKEDEFAFLSEMLGPKGMAFDNDEILDDHDDEDLKNDPVSQMDMQAHLVSFLRDCAAHNTTNFSALVDQLAAQEMLVVRQAVNEQ</sequence>
<dbReference type="SMART" id="SM00913">
    <property type="entry name" value="IBN_N"/>
    <property type="match status" value="1"/>
</dbReference>
<dbReference type="SUPFAM" id="SSF48371">
    <property type="entry name" value="ARM repeat"/>
    <property type="match status" value="1"/>
</dbReference>
<dbReference type="Pfam" id="PF03810">
    <property type="entry name" value="IBN_N"/>
    <property type="match status" value="1"/>
</dbReference>
<dbReference type="Proteomes" id="UP000054477">
    <property type="component" value="Unassembled WGS sequence"/>
</dbReference>
<dbReference type="HOGENOM" id="CLU_008920_1_1_1"/>
<feature type="domain" description="Importin N-terminal" evidence="5">
    <location>
        <begin position="25"/>
        <end position="101"/>
    </location>
</feature>
<dbReference type="Pfam" id="PF25018">
    <property type="entry name" value="HEAT_IPO9_c"/>
    <property type="match status" value="1"/>
</dbReference>
<keyword evidence="4" id="KW-0539">Nucleus</keyword>
<keyword evidence="2" id="KW-0813">Transport</keyword>
<gene>
    <name evidence="6" type="ORF">K443DRAFT_659376</name>
</gene>
<dbReference type="GO" id="GO:0031267">
    <property type="term" value="F:small GTPase binding"/>
    <property type="evidence" value="ECO:0007669"/>
    <property type="project" value="InterPro"/>
</dbReference>
<keyword evidence="3" id="KW-0653">Protein transport</keyword>
<dbReference type="OrthoDB" id="431626at2759"/>
<dbReference type="InterPro" id="IPR056840">
    <property type="entry name" value="HEAT_IPO9_central"/>
</dbReference>
<proteinExistence type="predicted"/>
<reference evidence="6 7" key="1">
    <citation type="submission" date="2014-04" db="EMBL/GenBank/DDBJ databases">
        <authorList>
            <consortium name="DOE Joint Genome Institute"/>
            <person name="Kuo A."/>
            <person name="Kohler A."/>
            <person name="Nagy L.G."/>
            <person name="Floudas D."/>
            <person name="Copeland A."/>
            <person name="Barry K.W."/>
            <person name="Cichocki N."/>
            <person name="Veneault-Fourrey C."/>
            <person name="LaButti K."/>
            <person name="Lindquist E.A."/>
            <person name="Lipzen A."/>
            <person name="Lundell T."/>
            <person name="Morin E."/>
            <person name="Murat C."/>
            <person name="Sun H."/>
            <person name="Tunlid A."/>
            <person name="Henrissat B."/>
            <person name="Grigoriev I.V."/>
            <person name="Hibbett D.S."/>
            <person name="Martin F."/>
            <person name="Nordberg H.P."/>
            <person name="Cantor M.N."/>
            <person name="Hua S.X."/>
        </authorList>
    </citation>
    <scope>NUCLEOTIDE SEQUENCE [LARGE SCALE GENOMIC DNA]</scope>
    <source>
        <strain evidence="6 7">LaAM-08-1</strain>
    </source>
</reference>
<dbReference type="GO" id="GO:0006606">
    <property type="term" value="P:protein import into nucleus"/>
    <property type="evidence" value="ECO:0007669"/>
    <property type="project" value="TreeGrafter"/>
</dbReference>
<evidence type="ECO:0000259" key="5">
    <source>
        <dbReference type="PROSITE" id="PS50166"/>
    </source>
</evidence>
<dbReference type="GO" id="GO:0005635">
    <property type="term" value="C:nuclear envelope"/>
    <property type="evidence" value="ECO:0007669"/>
    <property type="project" value="TreeGrafter"/>
</dbReference>
<dbReference type="Gene3D" id="1.25.10.10">
    <property type="entry name" value="Leucine-rich Repeat Variant"/>
    <property type="match status" value="1"/>
</dbReference>
<evidence type="ECO:0000313" key="7">
    <source>
        <dbReference type="Proteomes" id="UP000054477"/>
    </source>
</evidence>
<dbReference type="PANTHER" id="PTHR10997:SF9">
    <property type="entry name" value="IMPORTIN-9"/>
    <property type="match status" value="1"/>
</dbReference>
<dbReference type="STRING" id="1095629.A0A0C9Y218"/>
<evidence type="ECO:0000256" key="2">
    <source>
        <dbReference type="ARBA" id="ARBA00022448"/>
    </source>
</evidence>
<evidence type="ECO:0000256" key="4">
    <source>
        <dbReference type="ARBA" id="ARBA00023242"/>
    </source>
</evidence>
<comment type="subcellular location">
    <subcellularLocation>
        <location evidence="1">Nucleus</location>
    </subcellularLocation>
</comment>
<dbReference type="PROSITE" id="PS50166">
    <property type="entry name" value="IMPORTIN_B_NT"/>
    <property type="match status" value="1"/>
</dbReference>
<keyword evidence="7" id="KW-1185">Reference proteome</keyword>